<feature type="region of interest" description="Disordered" evidence="1">
    <location>
        <begin position="1"/>
        <end position="20"/>
    </location>
</feature>
<dbReference type="EMBL" id="JBHUCO010000001">
    <property type="protein sequence ID" value="MFD1515951.1"/>
    <property type="molecule type" value="Genomic_DNA"/>
</dbReference>
<evidence type="ECO:0000256" key="1">
    <source>
        <dbReference type="SAM" id="MobiDB-lite"/>
    </source>
</evidence>
<comment type="caution">
    <text evidence="3">The sequence shown here is derived from an EMBL/GenBank/DDBJ whole genome shotgun (WGS) entry which is preliminary data.</text>
</comment>
<organism evidence="3 4">
    <name type="scientific">Pseudonocardia yunnanensis</name>
    <dbReference type="NCBI Taxonomy" id="58107"/>
    <lineage>
        <taxon>Bacteria</taxon>
        <taxon>Bacillati</taxon>
        <taxon>Actinomycetota</taxon>
        <taxon>Actinomycetes</taxon>
        <taxon>Pseudonocardiales</taxon>
        <taxon>Pseudonocardiaceae</taxon>
        <taxon>Pseudonocardia</taxon>
    </lineage>
</organism>
<gene>
    <name evidence="3" type="ORF">ACFSJD_00545</name>
</gene>
<dbReference type="RefSeq" id="WP_344724698.1">
    <property type="nucleotide sequence ID" value="NZ_BAAAUS010000027.1"/>
</dbReference>
<evidence type="ECO:0000256" key="2">
    <source>
        <dbReference type="SAM" id="Phobius"/>
    </source>
</evidence>
<protein>
    <submittedName>
        <fullName evidence="3">Uncharacterized protein</fullName>
    </submittedName>
</protein>
<evidence type="ECO:0000313" key="3">
    <source>
        <dbReference type="EMBL" id="MFD1515951.1"/>
    </source>
</evidence>
<evidence type="ECO:0000313" key="4">
    <source>
        <dbReference type="Proteomes" id="UP001597114"/>
    </source>
</evidence>
<feature type="transmembrane region" description="Helical" evidence="2">
    <location>
        <begin position="47"/>
        <end position="65"/>
    </location>
</feature>
<accession>A0ABW4ELE4</accession>
<sequence length="186" mass="19914">MADPTADYPHPPRSAGRQTRHTEEILHRAVRAFCAATAQLCTIIDRYAFFAYGVAAGLVFGEQFLPSDSPVAAALASLGTFLVGFLALPIVRRLITDARSRNRAAYDPARVARLLARLGELVRRIPAELVAGTLAATAAPAVSLMLYIHLIPHGQQVLHVQVTVAMLVLSAISAVAILVAIRVSAW</sequence>
<keyword evidence="2" id="KW-1133">Transmembrane helix</keyword>
<keyword evidence="4" id="KW-1185">Reference proteome</keyword>
<keyword evidence="2" id="KW-0472">Membrane</keyword>
<dbReference type="Proteomes" id="UP001597114">
    <property type="component" value="Unassembled WGS sequence"/>
</dbReference>
<keyword evidence="2" id="KW-0812">Transmembrane</keyword>
<feature type="transmembrane region" description="Helical" evidence="2">
    <location>
        <begin position="162"/>
        <end position="181"/>
    </location>
</feature>
<proteinExistence type="predicted"/>
<reference evidence="4" key="1">
    <citation type="journal article" date="2019" name="Int. J. Syst. Evol. Microbiol.">
        <title>The Global Catalogue of Microorganisms (GCM) 10K type strain sequencing project: providing services to taxonomists for standard genome sequencing and annotation.</title>
        <authorList>
            <consortium name="The Broad Institute Genomics Platform"/>
            <consortium name="The Broad Institute Genome Sequencing Center for Infectious Disease"/>
            <person name="Wu L."/>
            <person name="Ma J."/>
        </authorList>
    </citation>
    <scope>NUCLEOTIDE SEQUENCE [LARGE SCALE GENOMIC DNA]</scope>
    <source>
        <strain evidence="4">CCM 7043</strain>
    </source>
</reference>
<feature type="transmembrane region" description="Helical" evidence="2">
    <location>
        <begin position="71"/>
        <end position="91"/>
    </location>
</feature>
<feature type="transmembrane region" description="Helical" evidence="2">
    <location>
        <begin position="129"/>
        <end position="150"/>
    </location>
</feature>
<name>A0ABW4ELE4_9PSEU</name>